<protein>
    <submittedName>
        <fullName evidence="1">Uncharacterized protein</fullName>
    </submittedName>
</protein>
<name>A0A8X6YHY1_9ARAC</name>
<evidence type="ECO:0000313" key="1">
    <source>
        <dbReference type="EMBL" id="GFY71205.1"/>
    </source>
</evidence>
<sequence>APVLSDLPTVVLIQVHWCKFSQ</sequence>
<accession>A0A8X6YHY1</accession>
<comment type="caution">
    <text evidence="1">The sequence shown here is derived from an EMBL/GenBank/DDBJ whole genome shotgun (WGS) entry which is preliminary data.</text>
</comment>
<dbReference type="AlphaFoldDB" id="A0A8X6YHY1"/>
<evidence type="ECO:0000313" key="2">
    <source>
        <dbReference type="Proteomes" id="UP000886998"/>
    </source>
</evidence>
<dbReference type="EMBL" id="BMAV01018671">
    <property type="protein sequence ID" value="GFY71205.1"/>
    <property type="molecule type" value="Genomic_DNA"/>
</dbReference>
<feature type="non-terminal residue" evidence="1">
    <location>
        <position position="1"/>
    </location>
</feature>
<keyword evidence="2" id="KW-1185">Reference proteome</keyword>
<reference evidence="1" key="1">
    <citation type="submission" date="2020-08" db="EMBL/GenBank/DDBJ databases">
        <title>Multicomponent nature underlies the extraordinary mechanical properties of spider dragline silk.</title>
        <authorList>
            <person name="Kono N."/>
            <person name="Nakamura H."/>
            <person name="Mori M."/>
            <person name="Yoshida Y."/>
            <person name="Ohtoshi R."/>
            <person name="Malay A.D."/>
            <person name="Moran D.A.P."/>
            <person name="Tomita M."/>
            <person name="Numata K."/>
            <person name="Arakawa K."/>
        </authorList>
    </citation>
    <scope>NUCLEOTIDE SEQUENCE</scope>
</reference>
<proteinExistence type="predicted"/>
<gene>
    <name evidence="1" type="ORF">TNIN_365581</name>
</gene>
<organism evidence="1 2">
    <name type="scientific">Trichonephila inaurata madagascariensis</name>
    <dbReference type="NCBI Taxonomy" id="2747483"/>
    <lineage>
        <taxon>Eukaryota</taxon>
        <taxon>Metazoa</taxon>
        <taxon>Ecdysozoa</taxon>
        <taxon>Arthropoda</taxon>
        <taxon>Chelicerata</taxon>
        <taxon>Arachnida</taxon>
        <taxon>Araneae</taxon>
        <taxon>Araneomorphae</taxon>
        <taxon>Entelegynae</taxon>
        <taxon>Araneoidea</taxon>
        <taxon>Nephilidae</taxon>
        <taxon>Trichonephila</taxon>
        <taxon>Trichonephila inaurata</taxon>
    </lineage>
</organism>
<dbReference type="Proteomes" id="UP000886998">
    <property type="component" value="Unassembled WGS sequence"/>
</dbReference>